<gene>
    <name evidence="7" type="ORF">HMPREF9470_04217</name>
</gene>
<dbReference type="InterPro" id="IPR038330">
    <property type="entry name" value="TspO/MBR-related_sf"/>
</dbReference>
<dbReference type="AlphaFoldDB" id="A0A0J9BUQ4"/>
<feature type="transmembrane region" description="Helical" evidence="6">
    <location>
        <begin position="136"/>
        <end position="153"/>
    </location>
</feature>
<feature type="transmembrane region" description="Helical" evidence="6">
    <location>
        <begin position="46"/>
        <end position="66"/>
    </location>
</feature>
<dbReference type="Pfam" id="PF03073">
    <property type="entry name" value="TspO_MBR"/>
    <property type="match status" value="1"/>
</dbReference>
<feature type="transmembrane region" description="Helical" evidence="6">
    <location>
        <begin position="7"/>
        <end position="26"/>
    </location>
</feature>
<dbReference type="GO" id="GO:0016020">
    <property type="term" value="C:membrane"/>
    <property type="evidence" value="ECO:0007669"/>
    <property type="project" value="UniProtKB-SubCell"/>
</dbReference>
<dbReference type="PIRSF" id="PIRSF005859">
    <property type="entry name" value="PBR"/>
    <property type="match status" value="1"/>
</dbReference>
<dbReference type="RefSeq" id="WP_048930649.1">
    <property type="nucleotide sequence ID" value="NZ_KQ235881.1"/>
</dbReference>
<dbReference type="FunFam" id="1.20.1260.100:FF:000001">
    <property type="entry name" value="translocator protein 2"/>
    <property type="match status" value="1"/>
</dbReference>
<dbReference type="CDD" id="cd15904">
    <property type="entry name" value="TSPO_MBR"/>
    <property type="match status" value="1"/>
</dbReference>
<comment type="caution">
    <text evidence="7">The sequence shown here is derived from an EMBL/GenBank/DDBJ whole genome shotgun (WGS) entry which is preliminary data.</text>
</comment>
<dbReference type="OrthoDB" id="9795496at2"/>
<sequence>MKIQNKSAFIISILIPLAVGAVSALIGGNMSTYAALNKPALSPPGFVFPVIWTILYILMGFSSYIIYSSSRPNKTNAFLLYGIQLFFNFFWSIIFFHFKVYLFAFIWLIALIYIIAIMIKHFYIVSPLAAYLQIPYFLWCIFAAYLNLSILILN</sequence>
<dbReference type="PANTHER" id="PTHR10057:SF0">
    <property type="entry name" value="TRANSLOCATOR PROTEIN"/>
    <property type="match status" value="1"/>
</dbReference>
<comment type="similarity">
    <text evidence="2">Belongs to the TspO/BZRP family.</text>
</comment>
<dbReference type="GO" id="GO:0033013">
    <property type="term" value="P:tetrapyrrole metabolic process"/>
    <property type="evidence" value="ECO:0007669"/>
    <property type="project" value="UniProtKB-ARBA"/>
</dbReference>
<evidence type="ECO:0000256" key="3">
    <source>
        <dbReference type="ARBA" id="ARBA00022692"/>
    </source>
</evidence>
<dbReference type="Proteomes" id="UP000037392">
    <property type="component" value="Unassembled WGS sequence"/>
</dbReference>
<evidence type="ECO:0000313" key="7">
    <source>
        <dbReference type="EMBL" id="KMW16717.1"/>
    </source>
</evidence>
<feature type="transmembrane region" description="Helical" evidence="6">
    <location>
        <begin position="78"/>
        <end position="98"/>
    </location>
</feature>
<dbReference type="EMBL" id="ADLK01000029">
    <property type="protein sequence ID" value="KMW16717.1"/>
    <property type="molecule type" value="Genomic_DNA"/>
</dbReference>
<evidence type="ECO:0000256" key="5">
    <source>
        <dbReference type="ARBA" id="ARBA00023136"/>
    </source>
</evidence>
<evidence type="ECO:0000256" key="2">
    <source>
        <dbReference type="ARBA" id="ARBA00007524"/>
    </source>
</evidence>
<name>A0A0J9BUQ4_9FIRM</name>
<proteinExistence type="inferred from homology"/>
<accession>A0A0J9BUQ4</accession>
<keyword evidence="4 6" id="KW-1133">Transmembrane helix</keyword>
<dbReference type="Gene3D" id="1.20.1260.100">
    <property type="entry name" value="TspO/MBR protein"/>
    <property type="match status" value="1"/>
</dbReference>
<protein>
    <recommendedName>
        <fullName evidence="9">TspO/MBR family protein</fullName>
    </recommendedName>
</protein>
<evidence type="ECO:0000256" key="4">
    <source>
        <dbReference type="ARBA" id="ARBA00022989"/>
    </source>
</evidence>
<reference evidence="7 8" key="1">
    <citation type="submission" date="2011-04" db="EMBL/GenBank/DDBJ databases">
        <title>The Genome Sequence of Clostridium citroniae WAL-19142.</title>
        <authorList>
            <consortium name="The Broad Institute Genome Sequencing Platform"/>
            <person name="Earl A."/>
            <person name="Ward D."/>
            <person name="Feldgarden M."/>
            <person name="Gevers D."/>
            <person name="Warren Y.A."/>
            <person name="Tyrrell K.L."/>
            <person name="Citron D.M."/>
            <person name="Goldstein E.J."/>
            <person name="Daigneault M."/>
            <person name="Allen-Vercoe E."/>
            <person name="Young S.K."/>
            <person name="Zeng Q."/>
            <person name="Gargeya S."/>
            <person name="Fitzgerald M."/>
            <person name="Haas B."/>
            <person name="Abouelleil A."/>
            <person name="Alvarado L."/>
            <person name="Arachchi H.M."/>
            <person name="Berlin A."/>
            <person name="Brown A."/>
            <person name="Chapman S.B."/>
            <person name="Chen Z."/>
            <person name="Dunbar C."/>
            <person name="Freedman E."/>
            <person name="Gearin G."/>
            <person name="Gellesch M."/>
            <person name="Goldberg J."/>
            <person name="Griggs A."/>
            <person name="Gujja S."/>
            <person name="Heilman E.R."/>
            <person name="Heiman D."/>
            <person name="Howarth C."/>
            <person name="Larson L."/>
            <person name="Lui A."/>
            <person name="MacDonald P.J."/>
            <person name="Mehta T."/>
            <person name="Montmayeur A."/>
            <person name="Murphy C."/>
            <person name="Neiman D."/>
            <person name="Pearson M."/>
            <person name="Priest M."/>
            <person name="Roberts A."/>
            <person name="Saif S."/>
            <person name="Shea T."/>
            <person name="Shenoy N."/>
            <person name="Sisk P."/>
            <person name="Stolte C."/>
            <person name="Sykes S."/>
            <person name="White J."/>
            <person name="Yandava C."/>
            <person name="Wortman J."/>
            <person name="Nusbaum C."/>
            <person name="Birren B."/>
        </authorList>
    </citation>
    <scope>NUCLEOTIDE SEQUENCE [LARGE SCALE GENOMIC DNA]</scope>
    <source>
        <strain evidence="7 8">WAL-19142</strain>
    </source>
</reference>
<dbReference type="InterPro" id="IPR004307">
    <property type="entry name" value="TspO_MBR"/>
</dbReference>
<keyword evidence="3 6" id="KW-0812">Transmembrane</keyword>
<dbReference type="PATRIC" id="fig|742734.4.peg.4521"/>
<organism evidence="7 8">
    <name type="scientific">[Clostridium] citroniae WAL-19142</name>
    <dbReference type="NCBI Taxonomy" id="742734"/>
    <lineage>
        <taxon>Bacteria</taxon>
        <taxon>Bacillati</taxon>
        <taxon>Bacillota</taxon>
        <taxon>Clostridia</taxon>
        <taxon>Lachnospirales</taxon>
        <taxon>Lachnospiraceae</taxon>
        <taxon>Enterocloster</taxon>
    </lineage>
</organism>
<evidence type="ECO:0000256" key="1">
    <source>
        <dbReference type="ARBA" id="ARBA00004141"/>
    </source>
</evidence>
<keyword evidence="5 6" id="KW-0472">Membrane</keyword>
<comment type="subcellular location">
    <subcellularLocation>
        <location evidence="1">Membrane</location>
        <topology evidence="1">Multi-pass membrane protein</topology>
    </subcellularLocation>
</comment>
<evidence type="ECO:0008006" key="9">
    <source>
        <dbReference type="Google" id="ProtNLM"/>
    </source>
</evidence>
<evidence type="ECO:0000313" key="8">
    <source>
        <dbReference type="Proteomes" id="UP000037392"/>
    </source>
</evidence>
<dbReference type="GeneID" id="93161418"/>
<feature type="transmembrane region" description="Helical" evidence="6">
    <location>
        <begin position="104"/>
        <end position="124"/>
    </location>
</feature>
<dbReference type="PANTHER" id="PTHR10057">
    <property type="entry name" value="PERIPHERAL-TYPE BENZODIAZEPINE RECEPTOR"/>
    <property type="match status" value="1"/>
</dbReference>
<evidence type="ECO:0000256" key="6">
    <source>
        <dbReference type="SAM" id="Phobius"/>
    </source>
</evidence>